<feature type="domain" description="RING-type" evidence="7">
    <location>
        <begin position="797"/>
        <end position="848"/>
    </location>
</feature>
<evidence type="ECO:0000256" key="3">
    <source>
        <dbReference type="ARBA" id="ARBA00022833"/>
    </source>
</evidence>
<evidence type="ECO:0000256" key="6">
    <source>
        <dbReference type="SAM" id="MobiDB-lite"/>
    </source>
</evidence>
<dbReference type="InterPro" id="IPR001841">
    <property type="entry name" value="Znf_RING"/>
</dbReference>
<evidence type="ECO:0000313" key="9">
    <source>
        <dbReference type="EMBL" id="CAI9918830.1"/>
    </source>
</evidence>
<dbReference type="SMART" id="SM00396">
    <property type="entry name" value="ZnF_UBR1"/>
    <property type="match status" value="1"/>
</dbReference>
<evidence type="ECO:0000313" key="11">
    <source>
        <dbReference type="Proteomes" id="UP001642409"/>
    </source>
</evidence>
<feature type="zinc finger region" description="UBR-type" evidence="5">
    <location>
        <begin position="28"/>
        <end position="99"/>
    </location>
</feature>
<dbReference type="PROSITE" id="PS50089">
    <property type="entry name" value="ZF_RING_2"/>
    <property type="match status" value="1"/>
</dbReference>
<name>A0AA86NFV0_9EUKA</name>
<keyword evidence="2 4" id="KW-0863">Zinc-finger</keyword>
<evidence type="ECO:0000259" key="8">
    <source>
        <dbReference type="PROSITE" id="PS51157"/>
    </source>
</evidence>
<dbReference type="InterPro" id="IPR003126">
    <property type="entry name" value="Znf_UBR"/>
</dbReference>
<dbReference type="EMBL" id="CAXDID020000399">
    <property type="protein sequence ID" value="CAL6087261.1"/>
    <property type="molecule type" value="Genomic_DNA"/>
</dbReference>
<dbReference type="AlphaFoldDB" id="A0AA86NFV0"/>
<accession>A0AA86NFV0</accession>
<evidence type="ECO:0000313" key="10">
    <source>
        <dbReference type="EMBL" id="CAL6087261.1"/>
    </source>
</evidence>
<comment type="caution">
    <text evidence="9">The sequence shown here is derived from an EMBL/GenBank/DDBJ whole genome shotgun (WGS) entry which is preliminary data.</text>
</comment>
<sequence>MNTQHKQQEILNMINEINFIGEFEQQIEYCARSLDKLYLNFMCDTCGSDTLIYCQKCLLNARDIHKGHIIRCVTDLTGLCDCGDVSAINPECFCHQHQMKQTNFKPVALKYFYDFIIENEAEFNHNFREACKLTHILFQLDTTQEYVSLILKVIGKRPRIMRIITIALFFGGQQVSVHDLFMIQKDFQQIINFDFSYQKTSFMCNYLRDKIKNDFYHNHLTQDFLFRMLLAKVYTAFAIENTCKAHSLGQAFIQSLTEPYSQHQYIQWNFIDCLIDKMTICAINKNYKFAYQFYIAQFYESPVFFHSLIHHQQSPNYLLKIAQMHQITSKMGYFNINRQYKNTRSFSNNVNESIDNYGQCCHNLMQFVWHINIKKDISYESLQNIEFNSVAQEQDCYNYKFLSLQEFIDSHHHHIEKLKSLIKYYHDNNYFYDKENNVWFIPIYILQVYLSRICEIFQVETDKLIQHILVELNIQLTVDEFIQKLFYNWIRTLAFCQMVRTEQYFIKYVYDLSIIVEFLDFDDLMKTTREQVIHSMQILLPYNKKSLSNIYEVIMQIDNEKPELVDQVFIQIINIIFFLPSPYDKKQYLSHVIATKYSGSSYVELLDSELDRNFRVSWINKIFQDLFEIQMPDVVCNAKYVLKKLEYIEPAMSGFNDEDLINKYSEQQVKQLQRIINSRQIANKFVDQLTEDVFLQDCVKRVSQRQNSISNQICLLRLSQLLPNDIDIVFTNNLLRVMQNQMSPQTDLVQQQTQKLSAKDKFNILKEKQNQCKSLTELKQVEQVENEVEVDETVIICNKCHLQIYDVVQYPFQTVQSCFEQDKLVYRTCGHKFHGSCIKNQQKCPVCQKYFQLKINLDLNYQYSDEIDGFVNALTNMHDVLTHLASEPLISENQRQRYLSQYLKETSVMIQCCKQIYHSDMEVNLPDSDTALDFFRKPCQSLIHKNALRESNMDYLQDALTATCSCQNGFTLNSDFDMCVCLHCGQYTHQNCAHSCRKLLLNVGKNQLETDEYVINAYYKTQFKELQFSCVGPELFLDKDMLSQVIVNLILGEAKLQLNQEWVIHDEEEEEEEWDEYDGFEEEEEENEI</sequence>
<feature type="domain" description="UBR-type" evidence="8">
    <location>
        <begin position="28"/>
        <end position="99"/>
    </location>
</feature>
<proteinExistence type="predicted"/>
<evidence type="ECO:0000256" key="4">
    <source>
        <dbReference type="PROSITE-ProRule" id="PRU00175"/>
    </source>
</evidence>
<evidence type="ECO:0000256" key="5">
    <source>
        <dbReference type="PROSITE-ProRule" id="PRU00508"/>
    </source>
</evidence>
<protein>
    <submittedName>
        <fullName evidence="9 10">Zinc finger in N-recognin (UBR box) domain-containing protein</fullName>
    </submittedName>
</protein>
<evidence type="ECO:0000259" key="7">
    <source>
        <dbReference type="PROSITE" id="PS50089"/>
    </source>
</evidence>
<dbReference type="Proteomes" id="UP001642409">
    <property type="component" value="Unassembled WGS sequence"/>
</dbReference>
<dbReference type="PROSITE" id="PS51157">
    <property type="entry name" value="ZF_UBR"/>
    <property type="match status" value="1"/>
</dbReference>
<keyword evidence="11" id="KW-1185">Reference proteome</keyword>
<reference evidence="10 11" key="2">
    <citation type="submission" date="2024-07" db="EMBL/GenBank/DDBJ databases">
        <authorList>
            <person name="Akdeniz Z."/>
        </authorList>
    </citation>
    <scope>NUCLEOTIDE SEQUENCE [LARGE SCALE GENOMIC DNA]</scope>
</reference>
<keyword evidence="3" id="KW-0862">Zinc</keyword>
<dbReference type="Gene3D" id="3.30.40.10">
    <property type="entry name" value="Zinc/RING finger domain, C3HC4 (zinc finger)"/>
    <property type="match status" value="1"/>
</dbReference>
<dbReference type="InterPro" id="IPR013083">
    <property type="entry name" value="Znf_RING/FYVE/PHD"/>
</dbReference>
<feature type="region of interest" description="Disordered" evidence="6">
    <location>
        <begin position="1067"/>
        <end position="1089"/>
    </location>
</feature>
<evidence type="ECO:0000256" key="2">
    <source>
        <dbReference type="ARBA" id="ARBA00022771"/>
    </source>
</evidence>
<keyword evidence="1" id="KW-0479">Metal-binding</keyword>
<gene>
    <name evidence="10" type="ORF">HINF_LOCUS63562</name>
    <name evidence="9" type="ORF">HINF_LOCUS6475</name>
</gene>
<dbReference type="CDD" id="cd19670">
    <property type="entry name" value="UBR-box_UBR1_2_3"/>
    <property type="match status" value="1"/>
</dbReference>
<reference evidence="9" key="1">
    <citation type="submission" date="2023-06" db="EMBL/GenBank/DDBJ databases">
        <authorList>
            <person name="Kurt Z."/>
        </authorList>
    </citation>
    <scope>NUCLEOTIDE SEQUENCE</scope>
</reference>
<evidence type="ECO:0000256" key="1">
    <source>
        <dbReference type="ARBA" id="ARBA00022723"/>
    </source>
</evidence>
<dbReference type="Gene3D" id="2.10.110.30">
    <property type="match status" value="1"/>
</dbReference>
<dbReference type="EMBL" id="CATOUU010000167">
    <property type="protein sequence ID" value="CAI9918830.1"/>
    <property type="molecule type" value="Genomic_DNA"/>
</dbReference>
<dbReference type="GO" id="GO:0008270">
    <property type="term" value="F:zinc ion binding"/>
    <property type="evidence" value="ECO:0007669"/>
    <property type="project" value="UniProtKB-KW"/>
</dbReference>
<dbReference type="SUPFAM" id="SSF57850">
    <property type="entry name" value="RING/U-box"/>
    <property type="match status" value="1"/>
</dbReference>
<dbReference type="Pfam" id="PF02207">
    <property type="entry name" value="zf-UBR"/>
    <property type="match status" value="1"/>
</dbReference>
<organism evidence="9">
    <name type="scientific">Hexamita inflata</name>
    <dbReference type="NCBI Taxonomy" id="28002"/>
    <lineage>
        <taxon>Eukaryota</taxon>
        <taxon>Metamonada</taxon>
        <taxon>Diplomonadida</taxon>
        <taxon>Hexamitidae</taxon>
        <taxon>Hexamitinae</taxon>
        <taxon>Hexamita</taxon>
    </lineage>
</organism>